<keyword evidence="1" id="KW-1133">Transmembrane helix</keyword>
<feature type="transmembrane region" description="Helical" evidence="1">
    <location>
        <begin position="120"/>
        <end position="142"/>
    </location>
</feature>
<dbReference type="eggNOG" id="COG4858">
    <property type="taxonomic scope" value="Bacteria"/>
</dbReference>
<accession>W6T7K6</accession>
<keyword evidence="1" id="KW-0812">Transmembrane</keyword>
<evidence type="ECO:0000313" key="3">
    <source>
        <dbReference type="Proteomes" id="UP000019247"/>
    </source>
</evidence>
<reference evidence="2 3" key="1">
    <citation type="journal article" date="2014" name="Genome Announc.">
        <title>Genome Sequence of Lactobacillus fabifermentans Strain T30PCM01, Isolated from Fermenting Grape Marc.</title>
        <authorList>
            <person name="Treu L."/>
            <person name="Vendramin V."/>
            <person name="Bovo B."/>
            <person name="Giacomini A."/>
            <person name="Corich V."/>
            <person name="Campanaro S."/>
        </authorList>
    </citation>
    <scope>NUCLEOTIDE SEQUENCE [LARGE SCALE GENOMIC DNA]</scope>
    <source>
        <strain evidence="2 3">T30PCM01</strain>
    </source>
</reference>
<comment type="caution">
    <text evidence="2">The sequence shown here is derived from an EMBL/GenBank/DDBJ whole genome shotgun (WGS) entry which is preliminary data.</text>
</comment>
<dbReference type="RefSeq" id="WP_033613999.1">
    <property type="nucleotide sequence ID" value="NZ_KK036490.1"/>
</dbReference>
<dbReference type="EMBL" id="AWWK01000037">
    <property type="protein sequence ID" value="ETY74134.1"/>
    <property type="molecule type" value="Genomic_DNA"/>
</dbReference>
<gene>
    <name evidence="2" type="ORF">LFAB_08830</name>
</gene>
<dbReference type="OrthoDB" id="1655249at2"/>
<organism evidence="2 3">
    <name type="scientific">Lactiplantibacillus fabifermentans T30PCM01</name>
    <dbReference type="NCBI Taxonomy" id="1400520"/>
    <lineage>
        <taxon>Bacteria</taxon>
        <taxon>Bacillati</taxon>
        <taxon>Bacillota</taxon>
        <taxon>Bacilli</taxon>
        <taxon>Lactobacillales</taxon>
        <taxon>Lactobacillaceae</taxon>
        <taxon>Lactiplantibacillus</taxon>
    </lineage>
</organism>
<dbReference type="STRING" id="1400520.LFAB_08830"/>
<keyword evidence="1" id="KW-0472">Membrane</keyword>
<dbReference type="HOGENOM" id="CLU_085026_0_0_9"/>
<feature type="transmembrane region" description="Helical" evidence="1">
    <location>
        <begin position="189"/>
        <end position="207"/>
    </location>
</feature>
<name>W6T7K6_9LACO</name>
<feature type="transmembrane region" description="Helical" evidence="1">
    <location>
        <begin position="248"/>
        <end position="270"/>
    </location>
</feature>
<evidence type="ECO:0000256" key="1">
    <source>
        <dbReference type="SAM" id="Phobius"/>
    </source>
</evidence>
<dbReference type="SUPFAM" id="SSF158560">
    <property type="entry name" value="BH3980-like"/>
    <property type="match status" value="1"/>
</dbReference>
<dbReference type="PATRIC" id="fig|1400520.3.peg.1736"/>
<feature type="transmembrane region" description="Helical" evidence="1">
    <location>
        <begin position="154"/>
        <end position="177"/>
    </location>
</feature>
<dbReference type="Proteomes" id="UP000019247">
    <property type="component" value="Unassembled WGS sequence"/>
</dbReference>
<feature type="transmembrane region" description="Helical" evidence="1">
    <location>
        <begin position="214"/>
        <end position="236"/>
    </location>
</feature>
<evidence type="ECO:0000313" key="2">
    <source>
        <dbReference type="EMBL" id="ETY74134.1"/>
    </source>
</evidence>
<proteinExistence type="predicted"/>
<sequence length="276" mass="30783">MKTDQLIAQNNQLQQKLSPANKTYYENLLVFMRSHSLLKNDIVLETSLLEILNDLIEAQQHGISAHDYYGQNPREQAQALLNAIPNDLKGFVRLSILLSLELLGILTLNDLITPSAALDWGRLLLQAAILVGFTFLILWLLGNTAFTISAKRRVLTNWLSFIGVIVAIGLTLLLSFVHTPLSVTPANHLVLIITSILLISGILFLFMKRPTLPFFIIDLYVLGQLLLATATRIPALSPLLNAKFDFGIWTWPIVIVLCVIAGGISSWLVWRHSKQV</sequence>
<protein>
    <submittedName>
        <fullName evidence="2">Uncharacterized protein</fullName>
    </submittedName>
</protein>
<feature type="transmembrane region" description="Helical" evidence="1">
    <location>
        <begin position="90"/>
        <end position="108"/>
    </location>
</feature>
<dbReference type="AlphaFoldDB" id="W6T7K6"/>